<protein>
    <submittedName>
        <fullName evidence="1">Uncharacterized protein</fullName>
    </submittedName>
</protein>
<evidence type="ECO:0000313" key="2">
    <source>
        <dbReference type="Proteomes" id="UP000255697"/>
    </source>
</evidence>
<accession>A0A345AV65</accession>
<dbReference type="EMBL" id="MH460829">
    <property type="protein sequence ID" value="AXF40798.1"/>
    <property type="molecule type" value="Genomic_DNA"/>
</dbReference>
<keyword evidence="2" id="KW-1185">Reference proteome</keyword>
<dbReference type="Proteomes" id="UP000255697">
    <property type="component" value="Segment"/>
</dbReference>
<name>A0A345AV65_9CAUD</name>
<evidence type="ECO:0000313" key="1">
    <source>
        <dbReference type="EMBL" id="AXF40798.1"/>
    </source>
</evidence>
<sequence length="177" mass="21495">MAKLFEPKLIKIEDKRALRAALREDPLIDRVAPVKLDWLNNDTHWAGLEWFVSRLDSNRNFYKVESHMILTKMIFLTEMSLFQVGFDPSNQIIAWIGKNDTTYYMRWQRPEDLLTILWTIMEISQFNPEDSDLYEIYRHYTRKVTDHLEETHQPRETWKRILKLSYEFFMEHHRASV</sequence>
<gene>
    <name evidence="1" type="ORF">Ac3_237</name>
</gene>
<proteinExistence type="predicted"/>
<reference evidence="2" key="1">
    <citation type="submission" date="2018-06" db="EMBL/GenBank/DDBJ databases">
        <title>Whole genome analysis of phage vB_ApiM_fHyAci03 infecting Acinetobacter pittii.</title>
        <authorList>
            <person name="Kiljunen S."/>
            <person name="Wicklund A."/>
            <person name="Skurnik M."/>
        </authorList>
    </citation>
    <scope>NUCLEOTIDE SEQUENCE [LARGE SCALE GENOMIC DNA]</scope>
</reference>
<organism evidence="1 2">
    <name type="scientific">Acinetobacter phage vB_ApiM_fHyAci03</name>
    <dbReference type="NCBI Taxonomy" id="2269366"/>
    <lineage>
        <taxon>Viruses</taxon>
        <taxon>Duplodnaviria</taxon>
        <taxon>Heunggongvirae</taxon>
        <taxon>Uroviricota</taxon>
        <taxon>Caudoviricetes</taxon>
        <taxon>Pantevenvirales</taxon>
        <taxon>Straboviridae</taxon>
        <taxon>Twarogvirinae</taxon>
        <taxon>Lazarusvirus</taxon>
        <taxon>Lazarusvirus fhyacithree</taxon>
    </lineage>
</organism>